<accession>A0A2P2NVV9</accession>
<name>A0A2P2NVV9_RHIMU</name>
<organism evidence="1">
    <name type="scientific">Rhizophora mucronata</name>
    <name type="common">Asiatic mangrove</name>
    <dbReference type="NCBI Taxonomy" id="61149"/>
    <lineage>
        <taxon>Eukaryota</taxon>
        <taxon>Viridiplantae</taxon>
        <taxon>Streptophyta</taxon>
        <taxon>Embryophyta</taxon>
        <taxon>Tracheophyta</taxon>
        <taxon>Spermatophyta</taxon>
        <taxon>Magnoliopsida</taxon>
        <taxon>eudicotyledons</taxon>
        <taxon>Gunneridae</taxon>
        <taxon>Pentapetalae</taxon>
        <taxon>rosids</taxon>
        <taxon>fabids</taxon>
        <taxon>Malpighiales</taxon>
        <taxon>Rhizophoraceae</taxon>
        <taxon>Rhizophora</taxon>
    </lineage>
</organism>
<proteinExistence type="predicted"/>
<reference evidence="1" key="1">
    <citation type="submission" date="2018-02" db="EMBL/GenBank/DDBJ databases">
        <title>Rhizophora mucronata_Transcriptome.</title>
        <authorList>
            <person name="Meera S.P."/>
            <person name="Sreeshan A."/>
            <person name="Augustine A."/>
        </authorList>
    </citation>
    <scope>NUCLEOTIDE SEQUENCE</scope>
    <source>
        <tissue evidence="1">Leaf</tissue>
    </source>
</reference>
<protein>
    <submittedName>
        <fullName evidence="1">Uncharacterized protein</fullName>
    </submittedName>
</protein>
<sequence>MYYLFNMFSIFCRVAER</sequence>
<evidence type="ECO:0000313" key="1">
    <source>
        <dbReference type="EMBL" id="MBX46481.1"/>
    </source>
</evidence>
<dbReference type="AlphaFoldDB" id="A0A2P2NVV9"/>
<dbReference type="EMBL" id="GGEC01065997">
    <property type="protein sequence ID" value="MBX46481.1"/>
    <property type="molecule type" value="Transcribed_RNA"/>
</dbReference>